<gene>
    <name evidence="3" type="ORF">FA13DRAFT_1844922</name>
</gene>
<sequence>MADSQLMPNSSDNENADESPFNPNDPAFTWALLECWEALHDRFEHGGDLNDISEAISIPRIVVERTPEGDVHLAPRLGNLGNSFTSRFEHTGNPTDLAEAISLHTQALNLTPEGHANLPRGLAGLGNSYLRRFERTGDLGDIAESISLQTHSVGLTPEGHTDLPGRLTNLGAPYVSRFERTGNLLDINEAISVRSRAVDLIPAGHAHRPSYLNNLGISFMFRFQLTHDRWDISNAISAQAQAVEHTPPSHPRLPKTLDSFENSLLCRFDHSGDPGNVMQAIAVLTRAVGLAPEGHALLGDLHRNLGKACLQRFALTSDWQHMAEAIYNLHEAVRLTLKMHPDLPQILNILGVAWCRCYNASSHQGHLNAAISSHRSAATCTFGHPTNRLHGAMQWGTLLHHHHSQPQEVLTAFGMAMDLLTLIAGLEETVQHRYATIEEYGELPLEAAAIGFILGAHQKALEWLEQGRCLVWGQQSGLRTPLDELKARNEGLADRVMQASRLLQCLGSSRQHSSNDKSLAGKVTLEDEALQHSRLAAEWDRLLEQVRANPGFENFLQPLRCAAILEHLPRSGPVVVLNIHEVRCDAIVLRAGSDELQHVPLLDFTLEKAKLYRRMLRIQLRCHGLRDQGLCQTPEHGRGRAAGPYRSKAGAVLTVNDILKSHWDEVVKPILNVLGFSGNGDAIHLLPRIWWCPTGQLSFLPIHVAGVYRGEGAESISDYAVSSYTPTVTALTQRVKNDSPIDERVSGLFLTCQPERRMLTDAIRGTKGEVREIYKGAMEQGVRSLSLEGDTVTPEICLEYMEQYSSIHLACHGFQDTSDPLRSRFLFHKGPLSLSSIMQKNLPNADLA</sequence>
<proteinExistence type="predicted"/>
<dbReference type="AlphaFoldDB" id="A0A4Y7SD43"/>
<protein>
    <recommendedName>
        <fullName evidence="2">CHAT domain-containing protein</fullName>
    </recommendedName>
</protein>
<evidence type="ECO:0000259" key="2">
    <source>
        <dbReference type="Pfam" id="PF12770"/>
    </source>
</evidence>
<dbReference type="EMBL" id="QPFP01000184">
    <property type="protein sequence ID" value="TEB19558.1"/>
    <property type="molecule type" value="Genomic_DNA"/>
</dbReference>
<dbReference type="Pfam" id="PF12770">
    <property type="entry name" value="CHAT"/>
    <property type="match status" value="1"/>
</dbReference>
<dbReference type="OrthoDB" id="9991317at2759"/>
<evidence type="ECO:0000313" key="4">
    <source>
        <dbReference type="Proteomes" id="UP000298030"/>
    </source>
</evidence>
<accession>A0A4Y7SD43</accession>
<feature type="region of interest" description="Disordered" evidence="1">
    <location>
        <begin position="1"/>
        <end position="23"/>
    </location>
</feature>
<dbReference type="SUPFAM" id="SSF48452">
    <property type="entry name" value="TPR-like"/>
    <property type="match status" value="1"/>
</dbReference>
<keyword evidence="4" id="KW-1185">Reference proteome</keyword>
<reference evidence="3 4" key="1">
    <citation type="journal article" date="2019" name="Nat. Ecol. Evol.">
        <title>Megaphylogeny resolves global patterns of mushroom evolution.</title>
        <authorList>
            <person name="Varga T."/>
            <person name="Krizsan K."/>
            <person name="Foldi C."/>
            <person name="Dima B."/>
            <person name="Sanchez-Garcia M."/>
            <person name="Sanchez-Ramirez S."/>
            <person name="Szollosi G.J."/>
            <person name="Szarkandi J.G."/>
            <person name="Papp V."/>
            <person name="Albert L."/>
            <person name="Andreopoulos W."/>
            <person name="Angelini C."/>
            <person name="Antonin V."/>
            <person name="Barry K.W."/>
            <person name="Bougher N.L."/>
            <person name="Buchanan P."/>
            <person name="Buyck B."/>
            <person name="Bense V."/>
            <person name="Catcheside P."/>
            <person name="Chovatia M."/>
            <person name="Cooper J."/>
            <person name="Damon W."/>
            <person name="Desjardin D."/>
            <person name="Finy P."/>
            <person name="Geml J."/>
            <person name="Haridas S."/>
            <person name="Hughes K."/>
            <person name="Justo A."/>
            <person name="Karasinski D."/>
            <person name="Kautmanova I."/>
            <person name="Kiss B."/>
            <person name="Kocsube S."/>
            <person name="Kotiranta H."/>
            <person name="LaButti K.M."/>
            <person name="Lechner B.E."/>
            <person name="Liimatainen K."/>
            <person name="Lipzen A."/>
            <person name="Lukacs Z."/>
            <person name="Mihaltcheva S."/>
            <person name="Morgado L.N."/>
            <person name="Niskanen T."/>
            <person name="Noordeloos M.E."/>
            <person name="Ohm R.A."/>
            <person name="Ortiz-Santana B."/>
            <person name="Ovrebo C."/>
            <person name="Racz N."/>
            <person name="Riley R."/>
            <person name="Savchenko A."/>
            <person name="Shiryaev A."/>
            <person name="Soop K."/>
            <person name="Spirin V."/>
            <person name="Szebenyi C."/>
            <person name="Tomsovsky M."/>
            <person name="Tulloss R.E."/>
            <person name="Uehling J."/>
            <person name="Grigoriev I.V."/>
            <person name="Vagvolgyi C."/>
            <person name="Papp T."/>
            <person name="Martin F.M."/>
            <person name="Miettinen O."/>
            <person name="Hibbett D.S."/>
            <person name="Nagy L.G."/>
        </authorList>
    </citation>
    <scope>NUCLEOTIDE SEQUENCE [LARGE SCALE GENOMIC DNA]</scope>
    <source>
        <strain evidence="3 4">FP101781</strain>
    </source>
</reference>
<dbReference type="InterPro" id="IPR011990">
    <property type="entry name" value="TPR-like_helical_dom_sf"/>
</dbReference>
<feature type="domain" description="CHAT" evidence="2">
    <location>
        <begin position="684"/>
        <end position="847"/>
    </location>
</feature>
<feature type="compositionally biased region" description="Polar residues" evidence="1">
    <location>
        <begin position="1"/>
        <end position="13"/>
    </location>
</feature>
<organism evidence="3 4">
    <name type="scientific">Coprinellus micaceus</name>
    <name type="common">Glistening ink-cap mushroom</name>
    <name type="synonym">Coprinus micaceus</name>
    <dbReference type="NCBI Taxonomy" id="71717"/>
    <lineage>
        <taxon>Eukaryota</taxon>
        <taxon>Fungi</taxon>
        <taxon>Dikarya</taxon>
        <taxon>Basidiomycota</taxon>
        <taxon>Agaricomycotina</taxon>
        <taxon>Agaricomycetes</taxon>
        <taxon>Agaricomycetidae</taxon>
        <taxon>Agaricales</taxon>
        <taxon>Agaricineae</taxon>
        <taxon>Psathyrellaceae</taxon>
        <taxon>Coprinellus</taxon>
    </lineage>
</organism>
<evidence type="ECO:0000313" key="3">
    <source>
        <dbReference type="EMBL" id="TEB19558.1"/>
    </source>
</evidence>
<dbReference type="Gene3D" id="1.25.40.10">
    <property type="entry name" value="Tetratricopeptide repeat domain"/>
    <property type="match status" value="2"/>
</dbReference>
<comment type="caution">
    <text evidence="3">The sequence shown here is derived from an EMBL/GenBank/DDBJ whole genome shotgun (WGS) entry which is preliminary data.</text>
</comment>
<name>A0A4Y7SD43_COPMI</name>
<dbReference type="STRING" id="71717.A0A4Y7SD43"/>
<dbReference type="Proteomes" id="UP000298030">
    <property type="component" value="Unassembled WGS sequence"/>
</dbReference>
<evidence type="ECO:0000256" key="1">
    <source>
        <dbReference type="SAM" id="MobiDB-lite"/>
    </source>
</evidence>
<dbReference type="InterPro" id="IPR024983">
    <property type="entry name" value="CHAT_dom"/>
</dbReference>